<dbReference type="GO" id="GO:0043709">
    <property type="term" value="P:cell adhesion involved in single-species biofilm formation"/>
    <property type="evidence" value="ECO:0007669"/>
    <property type="project" value="TreeGrafter"/>
</dbReference>
<evidence type="ECO:0000313" key="2">
    <source>
        <dbReference type="EMBL" id="OGF65928.1"/>
    </source>
</evidence>
<dbReference type="SUPFAM" id="SSF55781">
    <property type="entry name" value="GAF domain-like"/>
    <property type="match status" value="1"/>
</dbReference>
<organism evidence="2 3">
    <name type="scientific">Candidatus Fischerbacteria bacterium RBG_13_37_8</name>
    <dbReference type="NCBI Taxonomy" id="1817863"/>
    <lineage>
        <taxon>Bacteria</taxon>
        <taxon>Candidatus Fischeribacteriota</taxon>
    </lineage>
</organism>
<feature type="non-terminal residue" evidence="2">
    <location>
        <position position="319"/>
    </location>
</feature>
<dbReference type="InterPro" id="IPR050469">
    <property type="entry name" value="Diguanylate_Cyclase"/>
</dbReference>
<gene>
    <name evidence="2" type="ORF">A2Y62_19120</name>
</gene>
<reference evidence="2 3" key="1">
    <citation type="journal article" date="2016" name="Nat. Commun.">
        <title>Thousands of microbial genomes shed light on interconnected biogeochemical processes in an aquifer system.</title>
        <authorList>
            <person name="Anantharaman K."/>
            <person name="Brown C.T."/>
            <person name="Hug L.A."/>
            <person name="Sharon I."/>
            <person name="Castelle C.J."/>
            <person name="Probst A.J."/>
            <person name="Thomas B.C."/>
            <person name="Singh A."/>
            <person name="Wilkins M.J."/>
            <person name="Karaoz U."/>
            <person name="Brodie E.L."/>
            <person name="Williams K.H."/>
            <person name="Hubbard S.S."/>
            <person name="Banfield J.F."/>
        </authorList>
    </citation>
    <scope>NUCLEOTIDE SEQUENCE [LARGE SCALE GENOMIC DNA]</scope>
</reference>
<dbReference type="SMART" id="SM00267">
    <property type="entry name" value="GGDEF"/>
    <property type="match status" value="1"/>
</dbReference>
<dbReference type="PROSITE" id="PS50887">
    <property type="entry name" value="GGDEF"/>
    <property type="match status" value="1"/>
</dbReference>
<feature type="domain" description="GGDEF" evidence="1">
    <location>
        <begin position="217"/>
        <end position="319"/>
    </location>
</feature>
<name>A0A1F5VRI7_9BACT</name>
<dbReference type="SMART" id="SM00065">
    <property type="entry name" value="GAF"/>
    <property type="match status" value="1"/>
</dbReference>
<dbReference type="EMBL" id="MFGW01000100">
    <property type="protein sequence ID" value="OGF65928.1"/>
    <property type="molecule type" value="Genomic_DNA"/>
</dbReference>
<dbReference type="PANTHER" id="PTHR45138">
    <property type="entry name" value="REGULATORY COMPONENTS OF SENSORY TRANSDUCTION SYSTEM"/>
    <property type="match status" value="1"/>
</dbReference>
<proteinExistence type="predicted"/>
<dbReference type="PANTHER" id="PTHR45138:SF9">
    <property type="entry name" value="DIGUANYLATE CYCLASE DGCM-RELATED"/>
    <property type="match status" value="1"/>
</dbReference>
<dbReference type="InterPro" id="IPR000160">
    <property type="entry name" value="GGDEF_dom"/>
</dbReference>
<dbReference type="CDD" id="cd01949">
    <property type="entry name" value="GGDEF"/>
    <property type="match status" value="1"/>
</dbReference>
<comment type="caution">
    <text evidence="2">The sequence shown here is derived from an EMBL/GenBank/DDBJ whole genome shotgun (WGS) entry which is preliminary data.</text>
</comment>
<dbReference type="GO" id="GO:0052621">
    <property type="term" value="F:diguanylate cyclase activity"/>
    <property type="evidence" value="ECO:0007669"/>
    <property type="project" value="TreeGrafter"/>
</dbReference>
<evidence type="ECO:0000259" key="1">
    <source>
        <dbReference type="PROSITE" id="PS50887"/>
    </source>
</evidence>
<dbReference type="GO" id="GO:1902201">
    <property type="term" value="P:negative regulation of bacterial-type flagellum-dependent cell motility"/>
    <property type="evidence" value="ECO:0007669"/>
    <property type="project" value="TreeGrafter"/>
</dbReference>
<dbReference type="SUPFAM" id="SSF55073">
    <property type="entry name" value="Nucleotide cyclase"/>
    <property type="match status" value="1"/>
</dbReference>
<dbReference type="NCBIfam" id="TIGR00254">
    <property type="entry name" value="GGDEF"/>
    <property type="match status" value="1"/>
</dbReference>
<protein>
    <recommendedName>
        <fullName evidence="1">GGDEF domain-containing protein</fullName>
    </recommendedName>
</protein>
<dbReference type="Pfam" id="PF01590">
    <property type="entry name" value="GAF"/>
    <property type="match status" value="1"/>
</dbReference>
<dbReference type="InterPro" id="IPR003018">
    <property type="entry name" value="GAF"/>
</dbReference>
<sequence length="319" mass="35806">MHIKEEVKNNIKYKRHFRILRDAVHAMNAKLDPKQVMETIMGYIGKLMPSDGWSILLKEETSGQLVFEMACGLVGSKLTSQKLSLENSIAGWVAKTGKPVMIKNAKKDRRFNASFDKCTQFLTRTVLCAPIISRGKILGSVEIINKKGKNKSFTKEDLTLLQSLLEPAGIALENAFLFKKVQQLVVTDDLTQLYNYRYIHDYLEAEIKKISRSNSRKKISLIFLDLDGFKEVDDHYGHIVGGKALKIIGTRIKNAVDQDAIVSRYGGDEFAIILPDTDEPEAVKIAEHIRNEISETNFRSSLGVDTKVTASIGIAVYPE</sequence>
<dbReference type="Proteomes" id="UP000178943">
    <property type="component" value="Unassembled WGS sequence"/>
</dbReference>
<dbReference type="Gene3D" id="3.30.70.270">
    <property type="match status" value="1"/>
</dbReference>
<dbReference type="InterPro" id="IPR043128">
    <property type="entry name" value="Rev_trsase/Diguanyl_cyclase"/>
</dbReference>
<evidence type="ECO:0000313" key="3">
    <source>
        <dbReference type="Proteomes" id="UP000178943"/>
    </source>
</evidence>
<dbReference type="AlphaFoldDB" id="A0A1F5VRI7"/>
<dbReference type="Pfam" id="PF00990">
    <property type="entry name" value="GGDEF"/>
    <property type="match status" value="1"/>
</dbReference>
<dbReference type="InterPro" id="IPR029787">
    <property type="entry name" value="Nucleotide_cyclase"/>
</dbReference>
<dbReference type="GO" id="GO:0005886">
    <property type="term" value="C:plasma membrane"/>
    <property type="evidence" value="ECO:0007669"/>
    <property type="project" value="TreeGrafter"/>
</dbReference>
<dbReference type="STRING" id="1817863.A2Y62_19120"/>
<dbReference type="InterPro" id="IPR029016">
    <property type="entry name" value="GAF-like_dom_sf"/>
</dbReference>
<accession>A0A1F5VRI7</accession>
<dbReference type="Gene3D" id="3.30.450.40">
    <property type="match status" value="1"/>
</dbReference>